<accession>A0A3N4HTW5</accession>
<evidence type="ECO:0000313" key="3">
    <source>
        <dbReference type="Proteomes" id="UP000275078"/>
    </source>
</evidence>
<name>A0A3N4HTW5_ASCIM</name>
<dbReference type="Proteomes" id="UP000275078">
    <property type="component" value="Unassembled WGS sequence"/>
</dbReference>
<proteinExistence type="predicted"/>
<keyword evidence="3" id="KW-1185">Reference proteome</keyword>
<reference evidence="2 3" key="1">
    <citation type="journal article" date="2018" name="Nat. Ecol. Evol.">
        <title>Pezizomycetes genomes reveal the molecular basis of ectomycorrhizal truffle lifestyle.</title>
        <authorList>
            <person name="Murat C."/>
            <person name="Payen T."/>
            <person name="Noel B."/>
            <person name="Kuo A."/>
            <person name="Morin E."/>
            <person name="Chen J."/>
            <person name="Kohler A."/>
            <person name="Krizsan K."/>
            <person name="Balestrini R."/>
            <person name="Da Silva C."/>
            <person name="Montanini B."/>
            <person name="Hainaut M."/>
            <person name="Levati E."/>
            <person name="Barry K.W."/>
            <person name="Belfiori B."/>
            <person name="Cichocki N."/>
            <person name="Clum A."/>
            <person name="Dockter R.B."/>
            <person name="Fauchery L."/>
            <person name="Guy J."/>
            <person name="Iotti M."/>
            <person name="Le Tacon F."/>
            <person name="Lindquist E.A."/>
            <person name="Lipzen A."/>
            <person name="Malagnac F."/>
            <person name="Mello A."/>
            <person name="Molinier V."/>
            <person name="Miyauchi S."/>
            <person name="Poulain J."/>
            <person name="Riccioni C."/>
            <person name="Rubini A."/>
            <person name="Sitrit Y."/>
            <person name="Splivallo R."/>
            <person name="Traeger S."/>
            <person name="Wang M."/>
            <person name="Zifcakova L."/>
            <person name="Wipf D."/>
            <person name="Zambonelli A."/>
            <person name="Paolocci F."/>
            <person name="Nowrousian M."/>
            <person name="Ottonello S."/>
            <person name="Baldrian P."/>
            <person name="Spatafora J.W."/>
            <person name="Henrissat B."/>
            <person name="Nagy L.G."/>
            <person name="Aury J.M."/>
            <person name="Wincker P."/>
            <person name="Grigoriev I.V."/>
            <person name="Bonfante P."/>
            <person name="Martin F.M."/>
        </authorList>
    </citation>
    <scope>NUCLEOTIDE SEQUENCE [LARGE SCALE GENOMIC DNA]</scope>
    <source>
        <strain evidence="2 3">RN42</strain>
    </source>
</reference>
<organism evidence="2 3">
    <name type="scientific">Ascobolus immersus RN42</name>
    <dbReference type="NCBI Taxonomy" id="1160509"/>
    <lineage>
        <taxon>Eukaryota</taxon>
        <taxon>Fungi</taxon>
        <taxon>Dikarya</taxon>
        <taxon>Ascomycota</taxon>
        <taxon>Pezizomycotina</taxon>
        <taxon>Pezizomycetes</taxon>
        <taxon>Pezizales</taxon>
        <taxon>Ascobolaceae</taxon>
        <taxon>Ascobolus</taxon>
    </lineage>
</organism>
<protein>
    <submittedName>
        <fullName evidence="2">Uncharacterized protein</fullName>
    </submittedName>
</protein>
<gene>
    <name evidence="2" type="ORF">BJ508DRAFT_334389</name>
</gene>
<dbReference type="EMBL" id="ML119833">
    <property type="protein sequence ID" value="RPA73114.1"/>
    <property type="molecule type" value="Genomic_DNA"/>
</dbReference>
<dbReference type="AlphaFoldDB" id="A0A3N4HTW5"/>
<evidence type="ECO:0000313" key="2">
    <source>
        <dbReference type="EMBL" id="RPA73114.1"/>
    </source>
</evidence>
<feature type="region of interest" description="Disordered" evidence="1">
    <location>
        <begin position="1"/>
        <end position="31"/>
    </location>
</feature>
<feature type="compositionally biased region" description="Pro residues" evidence="1">
    <location>
        <begin position="1"/>
        <end position="11"/>
    </location>
</feature>
<sequence>MLNSHPPPRSIPPVFSALRPPPPKSILKPTQNPQEKVLVRNIGEVKYEYRKMPGFFVTLSYTAHDTTYRHLRCATATRANSKFQEELKKAASEPVKKSEPKVKFTGAEMLEVECFDKRDYKDPNWM</sequence>
<evidence type="ECO:0000256" key="1">
    <source>
        <dbReference type="SAM" id="MobiDB-lite"/>
    </source>
</evidence>